<dbReference type="Ensembl" id="ENSCCRT00020041875.1">
    <property type="protein sequence ID" value="ENSCCRP00020038361.1"/>
    <property type="gene ID" value="ENSCCRG00020017119.1"/>
</dbReference>
<accession>A0A8C2EAG8</accession>
<dbReference type="InterPro" id="IPR029044">
    <property type="entry name" value="Nucleotide-diphossugar_trans"/>
</dbReference>
<evidence type="ECO:0000313" key="1">
    <source>
        <dbReference type="Ensembl" id="ENSCCRP00020038361.1"/>
    </source>
</evidence>
<evidence type="ECO:0000313" key="2">
    <source>
        <dbReference type="Proteomes" id="UP000694701"/>
    </source>
</evidence>
<dbReference type="Pfam" id="PF02348">
    <property type="entry name" value="CTP_transf_3"/>
    <property type="match status" value="1"/>
</dbReference>
<dbReference type="InterPro" id="IPR003329">
    <property type="entry name" value="Cytidylyl_trans"/>
</dbReference>
<reference evidence="1" key="1">
    <citation type="submission" date="2025-08" db="UniProtKB">
        <authorList>
            <consortium name="Ensembl"/>
        </authorList>
    </citation>
    <scope>IDENTIFICATION</scope>
</reference>
<dbReference type="AlphaFoldDB" id="A0A8C2EAG8"/>
<dbReference type="InterPro" id="IPR050793">
    <property type="entry name" value="CMP-NeuNAc_synthase"/>
</dbReference>
<name>A0A8C2EAG8_CYPCA</name>
<dbReference type="GO" id="GO:0008781">
    <property type="term" value="F:N-acylneuraminate cytidylyltransferase activity"/>
    <property type="evidence" value="ECO:0007669"/>
    <property type="project" value="TreeGrafter"/>
</dbReference>
<dbReference type="Gene3D" id="3.90.550.10">
    <property type="entry name" value="Spore Coat Polysaccharide Biosynthesis Protein SpsA, Chain A"/>
    <property type="match status" value="1"/>
</dbReference>
<dbReference type="PANTHER" id="PTHR21485:SF3">
    <property type="entry name" value="N-ACYLNEURAMINATE CYTIDYLYLTRANSFERASE"/>
    <property type="match status" value="1"/>
</dbReference>
<organism evidence="1 2">
    <name type="scientific">Cyprinus carpio</name>
    <name type="common">Common carp</name>
    <dbReference type="NCBI Taxonomy" id="7962"/>
    <lineage>
        <taxon>Eukaryota</taxon>
        <taxon>Metazoa</taxon>
        <taxon>Chordata</taxon>
        <taxon>Craniata</taxon>
        <taxon>Vertebrata</taxon>
        <taxon>Euteleostomi</taxon>
        <taxon>Actinopterygii</taxon>
        <taxon>Neopterygii</taxon>
        <taxon>Teleostei</taxon>
        <taxon>Ostariophysi</taxon>
        <taxon>Cypriniformes</taxon>
        <taxon>Cyprinidae</taxon>
        <taxon>Cyprininae</taxon>
        <taxon>Cyprinus</taxon>
    </lineage>
</organism>
<dbReference type="PANTHER" id="PTHR21485">
    <property type="entry name" value="HAD SUPERFAMILY MEMBERS CMAS AND KDSC"/>
    <property type="match status" value="1"/>
</dbReference>
<sequence>MVAICQKMKRRRRSNYGHHRENRKLHIAALILARGGSKGIPLKNIKMLAGVPLIGWVIRAALDSGVFDR</sequence>
<proteinExistence type="predicted"/>
<protein>
    <recommendedName>
        <fullName evidence="3">N-acylneuraminate cytidylyltransferase</fullName>
    </recommendedName>
</protein>
<dbReference type="Proteomes" id="UP000694701">
    <property type="component" value="Unplaced"/>
</dbReference>
<evidence type="ECO:0008006" key="3">
    <source>
        <dbReference type="Google" id="ProtNLM"/>
    </source>
</evidence>
<dbReference type="SUPFAM" id="SSF53448">
    <property type="entry name" value="Nucleotide-diphospho-sugar transferases"/>
    <property type="match status" value="1"/>
</dbReference>